<evidence type="ECO:0000256" key="4">
    <source>
        <dbReference type="ARBA" id="ARBA00022980"/>
    </source>
</evidence>
<sequence>MAATTGVTRCLKSRRLVTTRAGESRIGKQPVKIPQGVDVKLNGQTLTAKGPKGELSRTFHELVELEMGDGVVNVKKRAETRQASALHGTSRALANNLIVGVHEGFDVNLQLIGVGYRAKANGSKGLTLSLGFSHDVEMEFPEGVTAELDKQGVNIKLSSANKETVTQFAADIRKYRPPEPYKGKGVHYLGEQILRKEGKKGK</sequence>
<protein>
    <recommendedName>
        <fullName evidence="7">Large ribosomal subunit protein uL6 alpha-beta domain-containing protein</fullName>
    </recommendedName>
</protein>
<feature type="domain" description="Large ribosomal subunit protein uL6 alpha-beta" evidence="7">
    <location>
        <begin position="112"/>
        <end position="188"/>
    </location>
</feature>
<evidence type="ECO:0000259" key="7">
    <source>
        <dbReference type="Pfam" id="PF00347"/>
    </source>
</evidence>
<dbReference type="InterPro" id="IPR020040">
    <property type="entry name" value="Ribosomal_uL6_a/b-dom"/>
</dbReference>
<feature type="domain" description="Large ribosomal subunit protein uL6 alpha-beta" evidence="7">
    <location>
        <begin position="33"/>
        <end position="104"/>
    </location>
</feature>
<dbReference type="PANTHER" id="PTHR11655">
    <property type="entry name" value="60S/50S RIBOSOMAL PROTEIN L6/L9"/>
    <property type="match status" value="1"/>
</dbReference>
<reference evidence="8" key="1">
    <citation type="submission" date="2020-10" db="EMBL/GenBank/DDBJ databases">
        <title>Unveiling of a novel bifunctional photoreceptor, Dualchrome1, isolated from a cosmopolitan green alga.</title>
        <authorList>
            <person name="Suzuki S."/>
            <person name="Kawachi M."/>
        </authorList>
    </citation>
    <scope>NUCLEOTIDE SEQUENCE</scope>
    <source>
        <strain evidence="8">NIES 2893</strain>
    </source>
</reference>
<dbReference type="SUPFAM" id="SSF56053">
    <property type="entry name" value="Ribosomal protein L6"/>
    <property type="match status" value="2"/>
</dbReference>
<comment type="similarity">
    <text evidence="1 6">Belongs to the universal ribosomal protein uL6 family.</text>
</comment>
<name>A0A830HY82_9CHLO</name>
<dbReference type="GO" id="GO:0002181">
    <property type="term" value="P:cytoplasmic translation"/>
    <property type="evidence" value="ECO:0007669"/>
    <property type="project" value="TreeGrafter"/>
</dbReference>
<dbReference type="GO" id="GO:0022625">
    <property type="term" value="C:cytosolic large ribosomal subunit"/>
    <property type="evidence" value="ECO:0007669"/>
    <property type="project" value="TreeGrafter"/>
</dbReference>
<accession>A0A830HY82</accession>
<dbReference type="InterPro" id="IPR036789">
    <property type="entry name" value="Ribosomal_uL6-like_a/b-dom_sf"/>
</dbReference>
<dbReference type="PROSITE" id="PS00525">
    <property type="entry name" value="RIBOSOMAL_L6_1"/>
    <property type="match status" value="1"/>
</dbReference>
<keyword evidence="3" id="KW-0694">RNA-binding</keyword>
<dbReference type="InterPro" id="IPR002358">
    <property type="entry name" value="Ribosomal_uL6_CS"/>
</dbReference>
<keyword evidence="5 6" id="KW-0687">Ribonucleoprotein</keyword>
<evidence type="ECO:0000256" key="1">
    <source>
        <dbReference type="ARBA" id="ARBA00009356"/>
    </source>
</evidence>
<dbReference type="GO" id="GO:0003735">
    <property type="term" value="F:structural constituent of ribosome"/>
    <property type="evidence" value="ECO:0007669"/>
    <property type="project" value="InterPro"/>
</dbReference>
<evidence type="ECO:0000313" key="9">
    <source>
        <dbReference type="Proteomes" id="UP000660262"/>
    </source>
</evidence>
<keyword evidence="9" id="KW-1185">Reference proteome</keyword>
<dbReference type="FunFam" id="3.90.930.12:FF:000002">
    <property type="entry name" value="50S ribosomal protein L6"/>
    <property type="match status" value="1"/>
</dbReference>
<evidence type="ECO:0000256" key="2">
    <source>
        <dbReference type="ARBA" id="ARBA00022730"/>
    </source>
</evidence>
<evidence type="ECO:0000256" key="3">
    <source>
        <dbReference type="ARBA" id="ARBA00022884"/>
    </source>
</evidence>
<evidence type="ECO:0000256" key="5">
    <source>
        <dbReference type="ARBA" id="ARBA00023274"/>
    </source>
</evidence>
<gene>
    <name evidence="8" type="ORF">PPROV_000865100</name>
</gene>
<dbReference type="PRINTS" id="PR00059">
    <property type="entry name" value="RIBOSOMALL6"/>
</dbReference>
<dbReference type="NCBIfam" id="TIGR03654">
    <property type="entry name" value="L6_bact"/>
    <property type="match status" value="1"/>
</dbReference>
<keyword evidence="2" id="KW-0699">rRNA-binding</keyword>
<dbReference type="Pfam" id="PF00347">
    <property type="entry name" value="Ribosomal_L6"/>
    <property type="match status" value="2"/>
</dbReference>
<dbReference type="InterPro" id="IPR019906">
    <property type="entry name" value="Ribosomal_uL6_bac-type"/>
</dbReference>
<dbReference type="Proteomes" id="UP000660262">
    <property type="component" value="Unassembled WGS sequence"/>
</dbReference>
<dbReference type="OrthoDB" id="540873at2759"/>
<dbReference type="Gene3D" id="3.90.930.12">
    <property type="entry name" value="Ribosomal protein L6, alpha-beta domain"/>
    <property type="match status" value="2"/>
</dbReference>
<evidence type="ECO:0000313" key="8">
    <source>
        <dbReference type="EMBL" id="GHP09917.1"/>
    </source>
</evidence>
<dbReference type="EMBL" id="BNJQ01000027">
    <property type="protein sequence ID" value="GHP09917.1"/>
    <property type="molecule type" value="Genomic_DNA"/>
</dbReference>
<dbReference type="GO" id="GO:0019843">
    <property type="term" value="F:rRNA binding"/>
    <property type="evidence" value="ECO:0007669"/>
    <property type="project" value="UniProtKB-KW"/>
</dbReference>
<dbReference type="AlphaFoldDB" id="A0A830HY82"/>
<dbReference type="InterPro" id="IPR000702">
    <property type="entry name" value="Ribosomal_uL6-like"/>
</dbReference>
<evidence type="ECO:0000256" key="6">
    <source>
        <dbReference type="RuleBase" id="RU003869"/>
    </source>
</evidence>
<dbReference type="PANTHER" id="PTHR11655:SF14">
    <property type="entry name" value="LARGE RIBOSOMAL SUBUNIT PROTEIN UL6M"/>
    <property type="match status" value="1"/>
</dbReference>
<keyword evidence="4 6" id="KW-0689">Ribosomal protein</keyword>
<organism evidence="8 9">
    <name type="scientific">Pycnococcus provasolii</name>
    <dbReference type="NCBI Taxonomy" id="41880"/>
    <lineage>
        <taxon>Eukaryota</taxon>
        <taxon>Viridiplantae</taxon>
        <taxon>Chlorophyta</taxon>
        <taxon>Pseudoscourfieldiophyceae</taxon>
        <taxon>Pseudoscourfieldiales</taxon>
        <taxon>Pycnococcaceae</taxon>
        <taxon>Pycnococcus</taxon>
    </lineage>
</organism>
<dbReference type="PIRSF" id="PIRSF002162">
    <property type="entry name" value="Ribosomal_L6"/>
    <property type="match status" value="1"/>
</dbReference>
<proteinExistence type="inferred from homology"/>
<comment type="caution">
    <text evidence="8">The sequence shown here is derived from an EMBL/GenBank/DDBJ whole genome shotgun (WGS) entry which is preliminary data.</text>
</comment>
<dbReference type="HAMAP" id="MF_01365_B">
    <property type="entry name" value="Ribosomal_uL6_B"/>
    <property type="match status" value="1"/>
</dbReference>